<dbReference type="PANTHER" id="PTHR43130">
    <property type="entry name" value="ARAC-FAMILY TRANSCRIPTIONAL REGULATOR"/>
    <property type="match status" value="1"/>
</dbReference>
<sequence>MDIYFLLFDGFETLDLFGPVEILGQLESTRLHYISLTSKEVTSAHGFKVSAELSPVLEPNSVLLIPGGFATRTLVKDQAFLDKLLILSKSAKYVLTVCTGSALVGMTGQLDGKEATSNKRALDWVRETAPKVKWKKKARWVKDGKFYTASGISAGMDMALSFVSDLLGYDEAREISNKIEYIWNEDQNFDPFSRQ</sequence>
<dbReference type="Gene3D" id="3.40.50.880">
    <property type="match status" value="1"/>
</dbReference>
<feature type="domain" description="DJ-1/PfpI" evidence="1">
    <location>
        <begin position="2"/>
        <end position="163"/>
    </location>
</feature>
<dbReference type="RefSeq" id="WP_006309116.1">
    <property type="nucleotide sequence ID" value="NZ_JH601133.1"/>
</dbReference>
<dbReference type="OrthoDB" id="6382410at2"/>
<dbReference type="EMBL" id="AGEG01000013">
    <property type="protein sequence ID" value="EHR36835.1"/>
    <property type="molecule type" value="Genomic_DNA"/>
</dbReference>
<dbReference type="PATRIC" id="fig|883113.3.peg.1057"/>
<dbReference type="SUPFAM" id="SSF52317">
    <property type="entry name" value="Class I glutamine amidotransferase-like"/>
    <property type="match status" value="1"/>
</dbReference>
<evidence type="ECO:0000313" key="2">
    <source>
        <dbReference type="EMBL" id="EHR36755.1"/>
    </source>
</evidence>
<evidence type="ECO:0000259" key="1">
    <source>
        <dbReference type="Pfam" id="PF01965"/>
    </source>
</evidence>
<dbReference type="Proteomes" id="UP000006190">
    <property type="component" value="Unassembled WGS sequence"/>
</dbReference>
<proteinExistence type="predicted"/>
<dbReference type="PANTHER" id="PTHR43130:SF15">
    <property type="entry name" value="THIJ_PFPI FAMILY PROTEIN (AFU_ORTHOLOGUE AFUA_5G14240)"/>
    <property type="match status" value="1"/>
</dbReference>
<keyword evidence="4" id="KW-1185">Reference proteome</keyword>
<comment type="caution">
    <text evidence="3">The sequence shown here is derived from an EMBL/GenBank/DDBJ whole genome shotgun (WGS) entry which is preliminary data.</text>
</comment>
<gene>
    <name evidence="2" type="ORF">HMPREF9708_00981</name>
    <name evidence="3" type="ORF">HMPREF9708_01061</name>
</gene>
<dbReference type="CDD" id="cd03139">
    <property type="entry name" value="GATase1_PfpI_2"/>
    <property type="match status" value="1"/>
</dbReference>
<dbReference type="STRING" id="883113.HMPREF9708_00981"/>
<dbReference type="Pfam" id="PF01965">
    <property type="entry name" value="DJ-1_PfpI"/>
    <property type="match status" value="1"/>
</dbReference>
<evidence type="ECO:0000313" key="3">
    <source>
        <dbReference type="EMBL" id="EHR36835.1"/>
    </source>
</evidence>
<organism evidence="3 4">
    <name type="scientific">Facklamia languida CCUG 37842</name>
    <dbReference type="NCBI Taxonomy" id="883113"/>
    <lineage>
        <taxon>Bacteria</taxon>
        <taxon>Bacillati</taxon>
        <taxon>Bacillota</taxon>
        <taxon>Bacilli</taxon>
        <taxon>Lactobacillales</taxon>
        <taxon>Aerococcaceae</taxon>
        <taxon>Facklamia</taxon>
    </lineage>
</organism>
<protein>
    <recommendedName>
        <fullName evidence="1">DJ-1/PfpI domain-containing protein</fullName>
    </recommendedName>
</protein>
<accession>H3NJM2</accession>
<reference evidence="3 4" key="1">
    <citation type="submission" date="2012-01" db="EMBL/GenBank/DDBJ databases">
        <title>The Genome Sequence of Facklamia languida CCUG 37842.</title>
        <authorList>
            <consortium name="The Broad Institute Genome Sequencing Platform"/>
            <person name="Earl A."/>
            <person name="Ward D."/>
            <person name="Feldgarden M."/>
            <person name="Gevers D."/>
            <person name="Huys G."/>
            <person name="Young S.K."/>
            <person name="Zeng Q."/>
            <person name="Gargeya S."/>
            <person name="Fitzgerald M."/>
            <person name="Haas B."/>
            <person name="Abouelleil A."/>
            <person name="Alvarado L."/>
            <person name="Arachchi H.M."/>
            <person name="Berlin A."/>
            <person name="Chapman S.B."/>
            <person name="Gearin G."/>
            <person name="Goldberg J."/>
            <person name="Griggs A."/>
            <person name="Gujja S."/>
            <person name="Hansen M."/>
            <person name="Heiman D."/>
            <person name="Howarth C."/>
            <person name="Larimer J."/>
            <person name="Lui A."/>
            <person name="MacDonald P.J.P."/>
            <person name="McCowen C."/>
            <person name="Montmayeur A."/>
            <person name="Murphy C."/>
            <person name="Neiman D."/>
            <person name="Pearson M."/>
            <person name="Priest M."/>
            <person name="Roberts A."/>
            <person name="Saif S."/>
            <person name="Shea T."/>
            <person name="Sisk P."/>
            <person name="Stolte C."/>
            <person name="Sykes S."/>
            <person name="Wortman J."/>
            <person name="Nusbaum C."/>
            <person name="Birren B."/>
        </authorList>
    </citation>
    <scope>NUCLEOTIDE SEQUENCE [LARGE SCALE GENOMIC DNA]</scope>
    <source>
        <strain evidence="3 4">CCUG 37842</strain>
    </source>
</reference>
<dbReference type="InterPro" id="IPR002818">
    <property type="entry name" value="DJ-1/PfpI"/>
</dbReference>
<dbReference type="eggNOG" id="COG0693">
    <property type="taxonomic scope" value="Bacteria"/>
</dbReference>
<name>H3NJM2_9LACT</name>
<evidence type="ECO:0000313" key="4">
    <source>
        <dbReference type="Proteomes" id="UP000006190"/>
    </source>
</evidence>
<dbReference type="InterPro" id="IPR029062">
    <property type="entry name" value="Class_I_gatase-like"/>
</dbReference>
<dbReference type="EMBL" id="AGEG01000013">
    <property type="protein sequence ID" value="EHR36755.1"/>
    <property type="molecule type" value="Genomic_DNA"/>
</dbReference>
<dbReference type="HOGENOM" id="CLU_000445_44_8_9"/>
<dbReference type="InterPro" id="IPR052158">
    <property type="entry name" value="INH-QAR"/>
</dbReference>
<dbReference type="AlphaFoldDB" id="H3NJM2"/>